<dbReference type="RefSeq" id="WP_381328590.1">
    <property type="nucleotide sequence ID" value="NZ_JBHTMM010000033.1"/>
</dbReference>
<dbReference type="EMBL" id="JBHTMM010000033">
    <property type="protein sequence ID" value="MFD1308987.1"/>
    <property type="molecule type" value="Genomic_DNA"/>
</dbReference>
<evidence type="ECO:0000313" key="2">
    <source>
        <dbReference type="EMBL" id="MFD1308987.1"/>
    </source>
</evidence>
<dbReference type="Gene3D" id="1.10.10.10">
    <property type="entry name" value="Winged helix-like DNA-binding domain superfamily/Winged helix DNA-binding domain"/>
    <property type="match status" value="1"/>
</dbReference>
<dbReference type="InterPro" id="IPR051797">
    <property type="entry name" value="TrmB-like"/>
</dbReference>
<name>A0ABW3XHB4_9ACTN</name>
<feature type="domain" description="HTH luxR-type" evidence="1">
    <location>
        <begin position="206"/>
        <end position="255"/>
    </location>
</feature>
<evidence type="ECO:0000313" key="3">
    <source>
        <dbReference type="Proteomes" id="UP001597058"/>
    </source>
</evidence>
<dbReference type="SUPFAM" id="SSF46894">
    <property type="entry name" value="C-terminal effector domain of the bipartite response regulators"/>
    <property type="match status" value="1"/>
</dbReference>
<protein>
    <submittedName>
        <fullName evidence="2">LuxR C-terminal-related transcriptional regulator</fullName>
    </submittedName>
</protein>
<dbReference type="Proteomes" id="UP001597058">
    <property type="component" value="Unassembled WGS sequence"/>
</dbReference>
<dbReference type="InterPro" id="IPR036388">
    <property type="entry name" value="WH-like_DNA-bd_sf"/>
</dbReference>
<keyword evidence="3" id="KW-1185">Reference proteome</keyword>
<dbReference type="InterPro" id="IPR016032">
    <property type="entry name" value="Sig_transdc_resp-reg_C-effctor"/>
</dbReference>
<dbReference type="PANTHER" id="PTHR34293:SF1">
    <property type="entry name" value="HTH-TYPE TRANSCRIPTIONAL REGULATOR TRMBL2"/>
    <property type="match status" value="1"/>
</dbReference>
<reference evidence="3" key="1">
    <citation type="journal article" date="2019" name="Int. J. Syst. Evol. Microbiol.">
        <title>The Global Catalogue of Microorganisms (GCM) 10K type strain sequencing project: providing services to taxonomists for standard genome sequencing and annotation.</title>
        <authorList>
            <consortium name="The Broad Institute Genomics Platform"/>
            <consortium name="The Broad Institute Genome Sequencing Center for Infectious Disease"/>
            <person name="Wu L."/>
            <person name="Ma J."/>
        </authorList>
    </citation>
    <scope>NUCLEOTIDE SEQUENCE [LARGE SCALE GENOMIC DNA]</scope>
    <source>
        <strain evidence="3">CGMCC 4.7020</strain>
    </source>
</reference>
<evidence type="ECO:0000259" key="1">
    <source>
        <dbReference type="Pfam" id="PF00196"/>
    </source>
</evidence>
<proteinExistence type="predicted"/>
<sequence length="284" mass="30910">MDRARTIPVLMEQLGPQFERAQLRAGGSSEYIDDAAVVNTRLDDLLNSARTEILAAQPGGPRTREQLERSMDRDRAALDRGVSMLTLYRDSVRQSTAMASHIAVMTGHGAEYRTLVAPYERAIVIDRRHAFVSDYAVAGSPAHAAWHVTDPAAIGFIVGAFTNAWQLGQEWRGEPRTGLDGREADAATDAWCVDTVSGPSAGVRTTPLERAILRDMVDGIQQRTTAARLGISPRTLTKHIEVLKEKFGAVSPAQLGCKFALSPDYRFDDSAPLSDAPKTRQPAA</sequence>
<gene>
    <name evidence="2" type="ORF">ACFQ5X_24420</name>
</gene>
<accession>A0ABW3XHB4</accession>
<comment type="caution">
    <text evidence="2">The sequence shown here is derived from an EMBL/GenBank/DDBJ whole genome shotgun (WGS) entry which is preliminary data.</text>
</comment>
<dbReference type="InterPro" id="IPR000792">
    <property type="entry name" value="Tscrpt_reg_LuxR_C"/>
</dbReference>
<organism evidence="2 3">
    <name type="scientific">Streptomyces kaempferi</name>
    <dbReference type="NCBI Taxonomy" id="333725"/>
    <lineage>
        <taxon>Bacteria</taxon>
        <taxon>Bacillati</taxon>
        <taxon>Actinomycetota</taxon>
        <taxon>Actinomycetes</taxon>
        <taxon>Kitasatosporales</taxon>
        <taxon>Streptomycetaceae</taxon>
        <taxon>Streptomyces</taxon>
    </lineage>
</organism>
<dbReference type="PANTHER" id="PTHR34293">
    <property type="entry name" value="HTH-TYPE TRANSCRIPTIONAL REGULATOR TRMBL2"/>
    <property type="match status" value="1"/>
</dbReference>
<dbReference type="Pfam" id="PF00196">
    <property type="entry name" value="GerE"/>
    <property type="match status" value="1"/>
</dbReference>